<keyword evidence="4" id="KW-1185">Reference proteome</keyword>
<dbReference type="Proteomes" id="UP000219482">
    <property type="component" value="Unassembled WGS sequence"/>
</dbReference>
<dbReference type="RefSeq" id="WP_159961744.1">
    <property type="nucleotide sequence ID" value="NZ_OCNK01000003.1"/>
</dbReference>
<dbReference type="AlphaFoldDB" id="A0A286H0Q6"/>
<gene>
    <name evidence="3" type="ORF">SAMN06272739_3077</name>
</gene>
<dbReference type="PROSITE" id="PS51257">
    <property type="entry name" value="PROKAR_LIPOPROTEIN"/>
    <property type="match status" value="1"/>
</dbReference>
<keyword evidence="2" id="KW-0732">Signal</keyword>
<accession>A0A286H0Q6</accession>
<evidence type="ECO:0000256" key="2">
    <source>
        <dbReference type="SAM" id="SignalP"/>
    </source>
</evidence>
<sequence>MRIRRSIATLFTVTALFSGGTATLTACGSDTAEDTVENDTENDVEEDEGSEDDD</sequence>
<feature type="signal peptide" evidence="2">
    <location>
        <begin position="1"/>
        <end position="26"/>
    </location>
</feature>
<feature type="chain" id="PRO_5039630001" evidence="2">
    <location>
        <begin position="27"/>
        <end position="54"/>
    </location>
</feature>
<reference evidence="4" key="1">
    <citation type="submission" date="2017-09" db="EMBL/GenBank/DDBJ databases">
        <authorList>
            <person name="Varghese N."/>
            <person name="Submissions S."/>
        </authorList>
    </citation>
    <scope>NUCLEOTIDE SEQUENCE [LARGE SCALE GENOMIC DNA]</scope>
    <source>
        <strain evidence="4">DSM 44270</strain>
    </source>
</reference>
<evidence type="ECO:0000313" key="3">
    <source>
        <dbReference type="EMBL" id="SOE01302.1"/>
    </source>
</evidence>
<proteinExistence type="predicted"/>
<feature type="region of interest" description="Disordered" evidence="1">
    <location>
        <begin position="26"/>
        <end position="54"/>
    </location>
</feature>
<name>A0A286H0Q6_9ACTN</name>
<protein>
    <submittedName>
        <fullName evidence="3">Uncharacterized protein</fullName>
    </submittedName>
</protein>
<feature type="compositionally biased region" description="Acidic residues" evidence="1">
    <location>
        <begin position="31"/>
        <end position="54"/>
    </location>
</feature>
<dbReference type="EMBL" id="OCNK01000003">
    <property type="protein sequence ID" value="SOE01302.1"/>
    <property type="molecule type" value="Genomic_DNA"/>
</dbReference>
<organism evidence="3 4">
    <name type="scientific">Blastococcus haudaquaticus</name>
    <dbReference type="NCBI Taxonomy" id="1938745"/>
    <lineage>
        <taxon>Bacteria</taxon>
        <taxon>Bacillati</taxon>
        <taxon>Actinomycetota</taxon>
        <taxon>Actinomycetes</taxon>
        <taxon>Geodermatophilales</taxon>
        <taxon>Geodermatophilaceae</taxon>
        <taxon>Blastococcus</taxon>
    </lineage>
</organism>
<evidence type="ECO:0000256" key="1">
    <source>
        <dbReference type="SAM" id="MobiDB-lite"/>
    </source>
</evidence>
<evidence type="ECO:0000313" key="4">
    <source>
        <dbReference type="Proteomes" id="UP000219482"/>
    </source>
</evidence>